<dbReference type="InterPro" id="IPR050109">
    <property type="entry name" value="HTH-type_TetR-like_transc_reg"/>
</dbReference>
<comment type="caution">
    <text evidence="7">The sequence shown here is derived from an EMBL/GenBank/DDBJ whole genome shotgun (WGS) entry which is preliminary data.</text>
</comment>
<feature type="DNA-binding region" description="H-T-H motif" evidence="4">
    <location>
        <begin position="80"/>
        <end position="99"/>
    </location>
</feature>
<evidence type="ECO:0000256" key="2">
    <source>
        <dbReference type="ARBA" id="ARBA00023125"/>
    </source>
</evidence>
<feature type="compositionally biased region" description="Basic and acidic residues" evidence="5">
    <location>
        <begin position="1"/>
        <end position="10"/>
    </location>
</feature>
<dbReference type="AlphaFoldDB" id="A0A371PR79"/>
<dbReference type="GO" id="GO:0003700">
    <property type="term" value="F:DNA-binding transcription factor activity"/>
    <property type="evidence" value="ECO:0007669"/>
    <property type="project" value="TreeGrafter"/>
</dbReference>
<dbReference type="Proteomes" id="UP000262477">
    <property type="component" value="Unassembled WGS sequence"/>
</dbReference>
<sequence>MADEQRRGDEPATGGERISGERIGDERISGELIGGRQEETGFDEEGGRLTLRERKKLKTRQRISGEATLLFIRRGFDNVTVAEVARAAEVSTMTVFNYFPRKEDLFLDRIPEARELITRAIRERGADESPLAALRRLTLGLLAERHPLAAVGEGFEHFWRTVLESPALRARGREAVEEMEDTLAAVLAEAAGGDAARPGHDARLAAALIIAAIRVASADAVVRQLGGDPADEVAVGQEEVLRRTFDALERALPDLG</sequence>
<evidence type="ECO:0000256" key="4">
    <source>
        <dbReference type="PROSITE-ProRule" id="PRU00335"/>
    </source>
</evidence>
<protein>
    <submittedName>
        <fullName evidence="7">TetR/AcrR family transcriptional regulator</fullName>
    </submittedName>
</protein>
<dbReference type="InterPro" id="IPR009057">
    <property type="entry name" value="Homeodomain-like_sf"/>
</dbReference>
<organism evidence="7 8">
    <name type="scientific">Streptomyces inhibens</name>
    <dbReference type="NCBI Taxonomy" id="2293571"/>
    <lineage>
        <taxon>Bacteria</taxon>
        <taxon>Bacillati</taxon>
        <taxon>Actinomycetota</taxon>
        <taxon>Actinomycetes</taxon>
        <taxon>Kitasatosporales</taxon>
        <taxon>Streptomycetaceae</taxon>
        <taxon>Streptomyces</taxon>
    </lineage>
</organism>
<dbReference type="InterPro" id="IPR036271">
    <property type="entry name" value="Tet_transcr_reg_TetR-rel_C_sf"/>
</dbReference>
<keyword evidence="3" id="KW-0804">Transcription</keyword>
<dbReference type="PROSITE" id="PS50977">
    <property type="entry name" value="HTH_TETR_2"/>
    <property type="match status" value="1"/>
</dbReference>
<dbReference type="RefSeq" id="WP_128512041.1">
    <property type="nucleotide sequence ID" value="NZ_QUAC01000464.1"/>
</dbReference>
<feature type="region of interest" description="Disordered" evidence="5">
    <location>
        <begin position="1"/>
        <end position="45"/>
    </location>
</feature>
<gene>
    <name evidence="7" type="ORF">DY245_40210</name>
</gene>
<keyword evidence="1" id="KW-0805">Transcription regulation</keyword>
<reference evidence="7 8" key="1">
    <citation type="submission" date="2018-08" db="EMBL/GenBank/DDBJ databases">
        <title>Streptomyces NEAU-D10 sp. nov., a novel Actinomycete isolated from soil.</title>
        <authorList>
            <person name="Jin L."/>
        </authorList>
    </citation>
    <scope>NUCLEOTIDE SEQUENCE [LARGE SCALE GENOMIC DNA]</scope>
    <source>
        <strain evidence="7 8">NEAU-D10</strain>
    </source>
</reference>
<keyword evidence="8" id="KW-1185">Reference proteome</keyword>
<dbReference type="SUPFAM" id="SSF46689">
    <property type="entry name" value="Homeodomain-like"/>
    <property type="match status" value="1"/>
</dbReference>
<proteinExistence type="predicted"/>
<keyword evidence="2 4" id="KW-0238">DNA-binding</keyword>
<dbReference type="Gene3D" id="1.10.10.60">
    <property type="entry name" value="Homeodomain-like"/>
    <property type="match status" value="1"/>
</dbReference>
<evidence type="ECO:0000256" key="5">
    <source>
        <dbReference type="SAM" id="MobiDB-lite"/>
    </source>
</evidence>
<evidence type="ECO:0000259" key="6">
    <source>
        <dbReference type="PROSITE" id="PS50977"/>
    </source>
</evidence>
<dbReference type="SUPFAM" id="SSF48498">
    <property type="entry name" value="Tetracyclin repressor-like, C-terminal domain"/>
    <property type="match status" value="1"/>
</dbReference>
<dbReference type="Gene3D" id="1.10.357.10">
    <property type="entry name" value="Tetracycline Repressor, domain 2"/>
    <property type="match status" value="1"/>
</dbReference>
<dbReference type="PANTHER" id="PTHR30055:SF234">
    <property type="entry name" value="HTH-TYPE TRANSCRIPTIONAL REGULATOR BETI"/>
    <property type="match status" value="1"/>
</dbReference>
<dbReference type="EMBL" id="QUAC01000464">
    <property type="protein sequence ID" value="REK84995.1"/>
    <property type="molecule type" value="Genomic_DNA"/>
</dbReference>
<dbReference type="PANTHER" id="PTHR30055">
    <property type="entry name" value="HTH-TYPE TRANSCRIPTIONAL REGULATOR RUTR"/>
    <property type="match status" value="1"/>
</dbReference>
<evidence type="ECO:0000313" key="8">
    <source>
        <dbReference type="Proteomes" id="UP000262477"/>
    </source>
</evidence>
<feature type="domain" description="HTH tetR-type" evidence="6">
    <location>
        <begin position="57"/>
        <end position="117"/>
    </location>
</feature>
<dbReference type="OrthoDB" id="3211155at2"/>
<evidence type="ECO:0000313" key="7">
    <source>
        <dbReference type="EMBL" id="REK84995.1"/>
    </source>
</evidence>
<dbReference type="GO" id="GO:0000976">
    <property type="term" value="F:transcription cis-regulatory region binding"/>
    <property type="evidence" value="ECO:0007669"/>
    <property type="project" value="TreeGrafter"/>
</dbReference>
<feature type="compositionally biased region" description="Basic and acidic residues" evidence="5">
    <location>
        <begin position="18"/>
        <end position="29"/>
    </location>
</feature>
<evidence type="ECO:0000256" key="1">
    <source>
        <dbReference type="ARBA" id="ARBA00023015"/>
    </source>
</evidence>
<dbReference type="InterPro" id="IPR001647">
    <property type="entry name" value="HTH_TetR"/>
</dbReference>
<evidence type="ECO:0000256" key="3">
    <source>
        <dbReference type="ARBA" id="ARBA00023163"/>
    </source>
</evidence>
<accession>A0A371PR79</accession>
<dbReference type="Pfam" id="PF00440">
    <property type="entry name" value="TetR_N"/>
    <property type="match status" value="1"/>
</dbReference>
<name>A0A371PR79_STRIH</name>